<organism evidence="3 4">
    <name type="scientific">Nakamurella aerolata</name>
    <dbReference type="NCBI Taxonomy" id="1656892"/>
    <lineage>
        <taxon>Bacteria</taxon>
        <taxon>Bacillati</taxon>
        <taxon>Actinomycetota</taxon>
        <taxon>Actinomycetes</taxon>
        <taxon>Nakamurellales</taxon>
        <taxon>Nakamurellaceae</taxon>
        <taxon>Nakamurella</taxon>
    </lineage>
</organism>
<keyword evidence="1" id="KW-0472">Membrane</keyword>
<accession>A0A849AJM7</accession>
<keyword evidence="4" id="KW-1185">Reference proteome</keyword>
<keyword evidence="1" id="KW-1133">Transmembrane helix</keyword>
<dbReference type="Proteomes" id="UP000562984">
    <property type="component" value="Unassembled WGS sequence"/>
</dbReference>
<keyword evidence="1" id="KW-0812">Transmembrane</keyword>
<feature type="transmembrane region" description="Helical" evidence="1">
    <location>
        <begin position="170"/>
        <end position="191"/>
    </location>
</feature>
<proteinExistence type="predicted"/>
<name>A0A849AJM7_9ACTN</name>
<evidence type="ECO:0000259" key="2">
    <source>
        <dbReference type="Pfam" id="PF13796"/>
    </source>
</evidence>
<evidence type="ECO:0000256" key="1">
    <source>
        <dbReference type="SAM" id="Phobius"/>
    </source>
</evidence>
<dbReference type="Pfam" id="PF13796">
    <property type="entry name" value="Sensor"/>
    <property type="match status" value="1"/>
</dbReference>
<feature type="transmembrane region" description="Helical" evidence="1">
    <location>
        <begin position="122"/>
        <end position="150"/>
    </location>
</feature>
<evidence type="ECO:0000313" key="3">
    <source>
        <dbReference type="EMBL" id="NNG37022.1"/>
    </source>
</evidence>
<evidence type="ECO:0000313" key="4">
    <source>
        <dbReference type="Proteomes" id="UP000562984"/>
    </source>
</evidence>
<reference evidence="3 4" key="1">
    <citation type="submission" date="2020-05" db="EMBL/GenBank/DDBJ databases">
        <title>Nakamurella sp. DB0629 isolated from air conditioner.</title>
        <authorList>
            <person name="Kim D.H."/>
            <person name="Kim D.-U."/>
        </authorList>
    </citation>
    <scope>NUCLEOTIDE SEQUENCE [LARGE SCALE GENOMIC DNA]</scope>
    <source>
        <strain evidence="3 4">DB0629</strain>
    </source>
</reference>
<dbReference type="RefSeq" id="WP_171200717.1">
    <property type="nucleotide sequence ID" value="NZ_JABEND010000009.1"/>
</dbReference>
<feature type="domain" description="Putative sensor" evidence="2">
    <location>
        <begin position="31"/>
        <end position="207"/>
    </location>
</feature>
<dbReference type="InterPro" id="IPR025828">
    <property type="entry name" value="Put_sensor_dom"/>
</dbReference>
<protein>
    <submittedName>
        <fullName evidence="3">Sensor domain-containing protein</fullName>
    </submittedName>
</protein>
<feature type="transmembrane region" description="Helical" evidence="1">
    <location>
        <begin position="56"/>
        <end position="73"/>
    </location>
</feature>
<comment type="caution">
    <text evidence="3">The sequence shown here is derived from an EMBL/GenBank/DDBJ whole genome shotgun (WGS) entry which is preliminary data.</text>
</comment>
<dbReference type="EMBL" id="JABEND010000009">
    <property type="protein sequence ID" value="NNG37022.1"/>
    <property type="molecule type" value="Genomic_DNA"/>
</dbReference>
<feature type="transmembrane region" description="Helical" evidence="1">
    <location>
        <begin position="31"/>
        <end position="50"/>
    </location>
</feature>
<dbReference type="AlphaFoldDB" id="A0A849AJM7"/>
<sequence>MTTTSLKPLTGPAAAPGLLSTRGRLAAETRYLVSAFVCTMAAGLAVAALLTVGLTLAVLWIGVPLVLLAAGLARRQGQAEIARQRGIGLDPPTPATPRPGARGALADPATWRGVRYVLLQPLLGWIPAGVALTWWAAAAGGLSWSLWGWALPNGKDDQNLPELLGLGDNYLVAAGCYLVVGAAAVVSLPAVTSAMTRLTTRTARALLGAVPAGQQ</sequence>
<gene>
    <name evidence="3" type="ORF">HKD39_15155</name>
</gene>